<name>A0A9J5YEM3_SOLCO</name>
<evidence type="ECO:0000256" key="1">
    <source>
        <dbReference type="SAM" id="Phobius"/>
    </source>
</evidence>
<gene>
    <name evidence="2" type="ORF">H5410_029911</name>
</gene>
<keyword evidence="3" id="KW-1185">Reference proteome</keyword>
<dbReference type="AlphaFoldDB" id="A0A9J5YEM3"/>
<dbReference type="Proteomes" id="UP000824120">
    <property type="component" value="Chromosome 6"/>
</dbReference>
<evidence type="ECO:0000313" key="3">
    <source>
        <dbReference type="Proteomes" id="UP000824120"/>
    </source>
</evidence>
<proteinExistence type="predicted"/>
<dbReference type="OrthoDB" id="7157195at2759"/>
<protein>
    <submittedName>
        <fullName evidence="2">Uncharacterized protein</fullName>
    </submittedName>
</protein>
<reference evidence="2 3" key="1">
    <citation type="submission" date="2020-09" db="EMBL/GenBank/DDBJ databases">
        <title>De no assembly of potato wild relative species, Solanum commersonii.</title>
        <authorList>
            <person name="Cho K."/>
        </authorList>
    </citation>
    <scope>NUCLEOTIDE SEQUENCE [LARGE SCALE GENOMIC DNA]</scope>
    <source>
        <strain evidence="2">LZ3.2</strain>
        <tissue evidence="2">Leaf</tissue>
    </source>
</reference>
<keyword evidence="1" id="KW-0812">Transmembrane</keyword>
<dbReference type="EMBL" id="JACXVP010000006">
    <property type="protein sequence ID" value="KAG5598541.1"/>
    <property type="molecule type" value="Genomic_DNA"/>
</dbReference>
<keyword evidence="1" id="KW-1133">Transmembrane helix</keyword>
<keyword evidence="1" id="KW-0472">Membrane</keyword>
<feature type="transmembrane region" description="Helical" evidence="1">
    <location>
        <begin position="86"/>
        <end position="107"/>
    </location>
</feature>
<evidence type="ECO:0000313" key="2">
    <source>
        <dbReference type="EMBL" id="KAG5598541.1"/>
    </source>
</evidence>
<comment type="caution">
    <text evidence="2">The sequence shown here is derived from an EMBL/GenBank/DDBJ whole genome shotgun (WGS) entry which is preliminary data.</text>
</comment>
<accession>A0A9J5YEM3</accession>
<organism evidence="2 3">
    <name type="scientific">Solanum commersonii</name>
    <name type="common">Commerson's wild potato</name>
    <name type="synonym">Commerson's nightshade</name>
    <dbReference type="NCBI Taxonomy" id="4109"/>
    <lineage>
        <taxon>Eukaryota</taxon>
        <taxon>Viridiplantae</taxon>
        <taxon>Streptophyta</taxon>
        <taxon>Embryophyta</taxon>
        <taxon>Tracheophyta</taxon>
        <taxon>Spermatophyta</taxon>
        <taxon>Magnoliopsida</taxon>
        <taxon>eudicotyledons</taxon>
        <taxon>Gunneridae</taxon>
        <taxon>Pentapetalae</taxon>
        <taxon>asterids</taxon>
        <taxon>lamiids</taxon>
        <taxon>Solanales</taxon>
        <taxon>Solanaceae</taxon>
        <taxon>Solanoideae</taxon>
        <taxon>Solaneae</taxon>
        <taxon>Solanum</taxon>
    </lineage>
</organism>
<sequence>MQLRDSDKFDKNTVNSISSIPSPVYQCKKAFLLNMAVNCSLTRRNISCIEVEFPMKVDAIFRPVGGISHTVDLTLLGIHSTKYEEFLFCTLSICSSTSLVLIFPLNIADAVK</sequence>